<dbReference type="GO" id="GO:0008168">
    <property type="term" value="F:methyltransferase activity"/>
    <property type="evidence" value="ECO:0007669"/>
    <property type="project" value="UniProtKB-KW"/>
</dbReference>
<keyword evidence="2" id="KW-0489">Methyltransferase</keyword>
<dbReference type="Pfam" id="PF04672">
    <property type="entry name" value="Methyltransf_19"/>
    <property type="match status" value="1"/>
</dbReference>
<dbReference type="GO" id="GO:0032259">
    <property type="term" value="P:methylation"/>
    <property type="evidence" value="ECO:0007669"/>
    <property type="project" value="UniProtKB-KW"/>
</dbReference>
<organism evidence="2 3">
    <name type="scientific">Sphaerisporangium corydalis</name>
    <dbReference type="NCBI Taxonomy" id="1441875"/>
    <lineage>
        <taxon>Bacteria</taxon>
        <taxon>Bacillati</taxon>
        <taxon>Actinomycetota</taxon>
        <taxon>Actinomycetes</taxon>
        <taxon>Streptosporangiales</taxon>
        <taxon>Streptosporangiaceae</taxon>
        <taxon>Sphaerisporangium</taxon>
    </lineage>
</organism>
<evidence type="ECO:0000313" key="3">
    <source>
        <dbReference type="Proteomes" id="UP001595891"/>
    </source>
</evidence>
<accession>A0ABV9EA71</accession>
<protein>
    <submittedName>
        <fullName evidence="2">SAM-dependent methyltransferase</fullName>
        <ecNumber evidence="2">2.1.1.-</ecNumber>
    </submittedName>
</protein>
<evidence type="ECO:0000313" key="2">
    <source>
        <dbReference type="EMBL" id="MFC4586440.1"/>
    </source>
</evidence>
<feature type="region of interest" description="Disordered" evidence="1">
    <location>
        <begin position="1"/>
        <end position="24"/>
    </location>
</feature>
<keyword evidence="2" id="KW-0808">Transferase</keyword>
<keyword evidence="3" id="KW-1185">Reference proteome</keyword>
<dbReference type="EC" id="2.1.1.-" evidence="2"/>
<name>A0ABV9EA71_9ACTN</name>
<proteinExistence type="predicted"/>
<dbReference type="RefSeq" id="WP_262848841.1">
    <property type="nucleotide sequence ID" value="NZ_JANZYP010000078.1"/>
</dbReference>
<dbReference type="PIRSF" id="PIRSF017393">
    <property type="entry name" value="MTase_SAV2177"/>
    <property type="match status" value="1"/>
</dbReference>
<sequence>MANTLGDGSPGPDGGPVPLHSSLDTGRPRVARIYNCLLGDERDSFASEREAAAKIMAVNPGVQEMVRANRRFLGRAVQYAVADAGIRQILDIGSGYPTQLNVHQVAQSCAPSVRTVYVDNDDIVANHGRALLANNENTFFIEADLRTPGAILGACESLLDLAEPVALFLLAILHFIPPEEDPYRIVKDLVGELAPGSLLVVSHVLDVPNMRASARVYKTANAPGVVRTEEEILGFFDGLEMVEPGLVRLPEWRPDETNVDDILDAQAERMPVAGGMGRKTH</sequence>
<dbReference type="EMBL" id="JBHSFN010000005">
    <property type="protein sequence ID" value="MFC4586440.1"/>
    <property type="molecule type" value="Genomic_DNA"/>
</dbReference>
<dbReference type="InterPro" id="IPR006764">
    <property type="entry name" value="SAM_dep_MeTrfase_SAV2177_type"/>
</dbReference>
<dbReference type="Gene3D" id="3.40.50.150">
    <property type="entry name" value="Vaccinia Virus protein VP39"/>
    <property type="match status" value="1"/>
</dbReference>
<dbReference type="Proteomes" id="UP001595891">
    <property type="component" value="Unassembled WGS sequence"/>
</dbReference>
<evidence type="ECO:0000256" key="1">
    <source>
        <dbReference type="SAM" id="MobiDB-lite"/>
    </source>
</evidence>
<dbReference type="InterPro" id="IPR029063">
    <property type="entry name" value="SAM-dependent_MTases_sf"/>
</dbReference>
<reference evidence="3" key="1">
    <citation type="journal article" date="2019" name="Int. J. Syst. Evol. Microbiol.">
        <title>The Global Catalogue of Microorganisms (GCM) 10K type strain sequencing project: providing services to taxonomists for standard genome sequencing and annotation.</title>
        <authorList>
            <consortium name="The Broad Institute Genomics Platform"/>
            <consortium name="The Broad Institute Genome Sequencing Center for Infectious Disease"/>
            <person name="Wu L."/>
            <person name="Ma J."/>
        </authorList>
    </citation>
    <scope>NUCLEOTIDE SEQUENCE [LARGE SCALE GENOMIC DNA]</scope>
    <source>
        <strain evidence="3">CCUG 49560</strain>
    </source>
</reference>
<dbReference type="SUPFAM" id="SSF53335">
    <property type="entry name" value="S-adenosyl-L-methionine-dependent methyltransferases"/>
    <property type="match status" value="1"/>
</dbReference>
<comment type="caution">
    <text evidence="2">The sequence shown here is derived from an EMBL/GenBank/DDBJ whole genome shotgun (WGS) entry which is preliminary data.</text>
</comment>
<gene>
    <name evidence="2" type="ORF">ACFO8L_10175</name>
</gene>